<dbReference type="VEuPathDB" id="TrichDB:TRFO_33597"/>
<reference evidence="2" key="1">
    <citation type="submission" date="2016-10" db="EMBL/GenBank/DDBJ databases">
        <authorList>
            <person name="Benchimol M."/>
            <person name="Almeida L.G."/>
            <person name="Vasconcelos A.T."/>
            <person name="Perreira-Neves A."/>
            <person name="Rosa I.A."/>
            <person name="Tasca T."/>
            <person name="Bogo M.R."/>
            <person name="de Souza W."/>
        </authorList>
    </citation>
    <scope>NUCLEOTIDE SEQUENCE [LARGE SCALE GENOMIC DNA]</scope>
    <source>
        <strain evidence="2">K</strain>
    </source>
</reference>
<evidence type="ECO:0000313" key="2">
    <source>
        <dbReference type="EMBL" id="OHS99848.1"/>
    </source>
</evidence>
<evidence type="ECO:0000313" key="3">
    <source>
        <dbReference type="Proteomes" id="UP000179807"/>
    </source>
</evidence>
<comment type="caution">
    <text evidence="2">The sequence shown here is derived from an EMBL/GenBank/DDBJ whole genome shotgun (WGS) entry which is preliminary data.</text>
</comment>
<name>A0A1J4JL60_9EUKA</name>
<dbReference type="AlphaFoldDB" id="A0A1J4JL60"/>
<dbReference type="EMBL" id="MLAK01000983">
    <property type="protein sequence ID" value="OHS99848.1"/>
    <property type="molecule type" value="Genomic_DNA"/>
</dbReference>
<feature type="coiled-coil region" evidence="1">
    <location>
        <begin position="29"/>
        <end position="77"/>
    </location>
</feature>
<protein>
    <submittedName>
        <fullName evidence="2">Uncharacterized protein</fullName>
    </submittedName>
</protein>
<dbReference type="GeneID" id="94843873"/>
<organism evidence="2 3">
    <name type="scientific">Tritrichomonas foetus</name>
    <dbReference type="NCBI Taxonomy" id="1144522"/>
    <lineage>
        <taxon>Eukaryota</taxon>
        <taxon>Metamonada</taxon>
        <taxon>Parabasalia</taxon>
        <taxon>Tritrichomonadida</taxon>
        <taxon>Tritrichomonadidae</taxon>
        <taxon>Tritrichomonas</taxon>
    </lineage>
</organism>
<keyword evidence="1" id="KW-0175">Coiled coil</keyword>
<sequence length="527" mass="61018">MEGESTNINQVDDQHINLASGNATVDDDKELLRVELHNKSELLKKSQNENQNLRKKYKELLDMVKSKNDEQKRKEKKEVDSELTQWRIYWEKVVSLMTEIIPFTIPKDIDSTQQRNILLELTNQLYQYAKNTTGSSEYKILEQKYKLNKQKLIKLKTHCNSLLDLLQKSRIDHQKANKKRSHDENQGFSENIFEEQFKYLESVKRRTNSRFILQPVHDDILCTNRVRHKHAKKSHVLHETNSNKVAMKNSNKESSTMKNTCIKNSSKLAKINDHTINNSTQIKTIDSLLPVEDETQHINEVVHLVDESVVKPENIIEINNEKIEVNNINEDDVIKDIQDEISLNNQLNNISSCRDASEELRKMVYNAVQHQTDSSNQNLISKQMKSFSISNPNSISIINQQSPSIIKNNTDVANIDSINIKSKVSANANIQSNVSRKKTNDNLEFSEQAAEQIIGELESTIPRKKEKSKIKAELMNHRVNYGRRVNELIDATNKLKEQYNKVDSKYRIDLDDIILEPIQDPLLIENI</sequence>
<dbReference type="RefSeq" id="XP_068352985.1">
    <property type="nucleotide sequence ID" value="XM_068509169.1"/>
</dbReference>
<keyword evidence="3" id="KW-1185">Reference proteome</keyword>
<proteinExistence type="predicted"/>
<dbReference type="Proteomes" id="UP000179807">
    <property type="component" value="Unassembled WGS sequence"/>
</dbReference>
<gene>
    <name evidence="2" type="ORF">TRFO_33597</name>
</gene>
<evidence type="ECO:0000256" key="1">
    <source>
        <dbReference type="SAM" id="Coils"/>
    </source>
</evidence>
<accession>A0A1J4JL60</accession>